<feature type="transmembrane region" description="Helical" evidence="1">
    <location>
        <begin position="205"/>
        <end position="227"/>
    </location>
</feature>
<accession>A0ABP1RMJ7</accession>
<gene>
    <name evidence="2" type="ORF">ODALV1_LOCUS23905</name>
</gene>
<keyword evidence="3" id="KW-1185">Reference proteome</keyword>
<feature type="transmembrane region" description="Helical" evidence="1">
    <location>
        <begin position="91"/>
        <end position="113"/>
    </location>
</feature>
<feature type="transmembrane region" description="Helical" evidence="1">
    <location>
        <begin position="331"/>
        <end position="350"/>
    </location>
</feature>
<keyword evidence="1" id="KW-0472">Membrane</keyword>
<feature type="transmembrane region" description="Helical" evidence="1">
    <location>
        <begin position="278"/>
        <end position="302"/>
    </location>
</feature>
<organism evidence="2 3">
    <name type="scientific">Orchesella dallaii</name>
    <dbReference type="NCBI Taxonomy" id="48710"/>
    <lineage>
        <taxon>Eukaryota</taxon>
        <taxon>Metazoa</taxon>
        <taxon>Ecdysozoa</taxon>
        <taxon>Arthropoda</taxon>
        <taxon>Hexapoda</taxon>
        <taxon>Collembola</taxon>
        <taxon>Entomobryomorpha</taxon>
        <taxon>Entomobryoidea</taxon>
        <taxon>Orchesellidae</taxon>
        <taxon>Orchesellinae</taxon>
        <taxon>Orchesella</taxon>
    </lineage>
</organism>
<protein>
    <recommendedName>
        <fullName evidence="4">Odorant receptor</fullName>
    </recommendedName>
</protein>
<name>A0ABP1RMJ7_9HEXA</name>
<dbReference type="EMBL" id="CAXLJM020000085">
    <property type="protein sequence ID" value="CAL8130831.1"/>
    <property type="molecule type" value="Genomic_DNA"/>
</dbReference>
<keyword evidence="1" id="KW-0812">Transmembrane</keyword>
<reference evidence="2 3" key="1">
    <citation type="submission" date="2024-08" db="EMBL/GenBank/DDBJ databases">
        <authorList>
            <person name="Cucini C."/>
            <person name="Frati F."/>
        </authorList>
    </citation>
    <scope>NUCLEOTIDE SEQUENCE [LARGE SCALE GENOMIC DNA]</scope>
</reference>
<feature type="transmembrane region" description="Helical" evidence="1">
    <location>
        <begin position="163"/>
        <end position="185"/>
    </location>
</feature>
<comment type="caution">
    <text evidence="2">The sequence shown here is derived from an EMBL/GenBank/DDBJ whole genome shotgun (WGS) entry which is preliminary data.</text>
</comment>
<evidence type="ECO:0000313" key="2">
    <source>
        <dbReference type="EMBL" id="CAL8130831.1"/>
    </source>
</evidence>
<dbReference type="Proteomes" id="UP001642540">
    <property type="component" value="Unassembled WGS sequence"/>
</dbReference>
<feature type="transmembrane region" description="Helical" evidence="1">
    <location>
        <begin position="400"/>
        <end position="421"/>
    </location>
</feature>
<sequence length="436" mass="50742">MLTKNMKNLIKFRLGVIKYAVSSVFYWEHKIDKCVCSSPYIFYIWCTSYYSCVAGLPLLCAVVYLHIMEKMDDTVDEGSDEDDLSSLYKEIGTIFTILIGFLMLFCALLVSILKQYKYDFRDFYNGCFQMDLNLKDGFINEDENRKQLLEAAMDTKDCKLVELTLAIATFSTLCPPIMMFVFMFHPCDPMHRILVDLMEIEVAFSSPRAIILAAFYGWSVFALCCTFKPGNIQYCRQITNKLMKNLIKFRLGVIKYAVCSVFYWEYKIDKCVCSSPYIYYIWCTSYYSGVVCLPLLCAVVYFHMMEKMDDTVDEGSDEDDLSSLYKEIGTIFTILIGFILLFCVLLVSILKQYKYDFRDFYNGCFQMDLDLKDGFINENENRKQLLEAAMDAKVCKLVELTLSIATFGTLCPPIMMFFFMFHPFTHVIQCIEFWLI</sequence>
<keyword evidence="1" id="KW-1133">Transmembrane helix</keyword>
<evidence type="ECO:0000256" key="1">
    <source>
        <dbReference type="SAM" id="Phobius"/>
    </source>
</evidence>
<feature type="transmembrane region" description="Helical" evidence="1">
    <location>
        <begin position="40"/>
        <end position="67"/>
    </location>
</feature>
<evidence type="ECO:0000313" key="3">
    <source>
        <dbReference type="Proteomes" id="UP001642540"/>
    </source>
</evidence>
<evidence type="ECO:0008006" key="4">
    <source>
        <dbReference type="Google" id="ProtNLM"/>
    </source>
</evidence>
<proteinExistence type="predicted"/>